<evidence type="ECO:0000256" key="21">
    <source>
        <dbReference type="SAM" id="SignalP"/>
    </source>
</evidence>
<name>A0ABY6D5H6_9BACT</name>
<dbReference type="Proteomes" id="UP001062165">
    <property type="component" value="Chromosome"/>
</dbReference>
<evidence type="ECO:0000256" key="12">
    <source>
        <dbReference type="ARBA" id="ARBA00022824"/>
    </source>
</evidence>
<dbReference type="Gene3D" id="3.50.30.30">
    <property type="match status" value="1"/>
</dbReference>
<keyword evidence="7" id="KW-0121">Carboxypeptidase</keyword>
<dbReference type="EMBL" id="CP106735">
    <property type="protein sequence ID" value="UXX80373.1"/>
    <property type="molecule type" value="Genomic_DNA"/>
</dbReference>
<evidence type="ECO:0000256" key="14">
    <source>
        <dbReference type="ARBA" id="ARBA00023034"/>
    </source>
</evidence>
<dbReference type="Pfam" id="PF04389">
    <property type="entry name" value="Peptidase_M28"/>
    <property type="match status" value="1"/>
</dbReference>
<keyword evidence="10 21" id="KW-0732">Signal</keyword>
<gene>
    <name evidence="23" type="ORF">N7E81_04575</name>
</gene>
<dbReference type="Gene3D" id="3.40.630.10">
    <property type="entry name" value="Zn peptidases"/>
    <property type="match status" value="1"/>
</dbReference>
<comment type="subcellular location">
    <subcellularLocation>
        <location evidence="1">Endoplasmic reticulum</location>
    </subcellularLocation>
    <subcellularLocation>
        <location evidence="3">Golgi apparatus</location>
    </subcellularLocation>
    <subcellularLocation>
        <location evidence="2">Lysosome</location>
    </subcellularLocation>
    <subcellularLocation>
        <location evidence="4">Secreted</location>
    </subcellularLocation>
</comment>
<keyword evidence="24" id="KW-1185">Reference proteome</keyword>
<comment type="subunit">
    <text evidence="19">Homodimer. The monomeric form is inactive while the homodimer is active.</text>
</comment>
<keyword evidence="16" id="KW-0865">Zymogen</keyword>
<evidence type="ECO:0000256" key="19">
    <source>
        <dbReference type="ARBA" id="ARBA00025833"/>
    </source>
</evidence>
<keyword evidence="12" id="KW-0256">Endoplasmic reticulum</keyword>
<evidence type="ECO:0000256" key="16">
    <source>
        <dbReference type="ARBA" id="ARBA00023145"/>
    </source>
</evidence>
<evidence type="ECO:0000256" key="8">
    <source>
        <dbReference type="ARBA" id="ARBA00022670"/>
    </source>
</evidence>
<dbReference type="SUPFAM" id="SSF53187">
    <property type="entry name" value="Zn-dependent exopeptidases"/>
    <property type="match status" value="1"/>
</dbReference>
<evidence type="ECO:0000256" key="7">
    <source>
        <dbReference type="ARBA" id="ARBA00022645"/>
    </source>
</evidence>
<reference evidence="23" key="1">
    <citation type="submission" date="2022-10" db="EMBL/GenBank/DDBJ databases">
        <title>Comparative genomics and taxonomic characterization of three novel marine species of genus Reichenbachiella exhibiting antioxidant and polysaccharide degradation activities.</title>
        <authorList>
            <person name="Muhammad N."/>
            <person name="Lee Y.-J."/>
            <person name="Ko J."/>
            <person name="Kim S.-G."/>
        </authorList>
    </citation>
    <scope>NUCLEOTIDE SEQUENCE</scope>
    <source>
        <strain evidence="23">Wsw4-B4</strain>
    </source>
</reference>
<feature type="chain" id="PRO_5046682974" description="Carboxypeptidase Q" evidence="21">
    <location>
        <begin position="23"/>
        <end position="457"/>
    </location>
</feature>
<keyword evidence="8" id="KW-0645">Protease</keyword>
<evidence type="ECO:0000256" key="20">
    <source>
        <dbReference type="ARBA" id="ARBA00033328"/>
    </source>
</evidence>
<keyword evidence="17" id="KW-0325">Glycoprotein</keyword>
<evidence type="ECO:0000256" key="10">
    <source>
        <dbReference type="ARBA" id="ARBA00022729"/>
    </source>
</evidence>
<evidence type="ECO:0000313" key="24">
    <source>
        <dbReference type="Proteomes" id="UP001062165"/>
    </source>
</evidence>
<keyword evidence="15" id="KW-0482">Metalloprotease</keyword>
<keyword evidence="14" id="KW-0333">Golgi apparatus</keyword>
<evidence type="ECO:0000256" key="5">
    <source>
        <dbReference type="ARBA" id="ARBA00014116"/>
    </source>
</evidence>
<evidence type="ECO:0000259" key="22">
    <source>
        <dbReference type="Pfam" id="PF04389"/>
    </source>
</evidence>
<proteinExistence type="predicted"/>
<keyword evidence="13" id="KW-0862">Zinc</keyword>
<evidence type="ECO:0000256" key="13">
    <source>
        <dbReference type="ARBA" id="ARBA00022833"/>
    </source>
</evidence>
<evidence type="ECO:0000256" key="17">
    <source>
        <dbReference type="ARBA" id="ARBA00023180"/>
    </source>
</evidence>
<organism evidence="23 24">
    <name type="scientific">Reichenbachiella carrageenanivorans</name>
    <dbReference type="NCBI Taxonomy" id="2979869"/>
    <lineage>
        <taxon>Bacteria</taxon>
        <taxon>Pseudomonadati</taxon>
        <taxon>Bacteroidota</taxon>
        <taxon>Cytophagia</taxon>
        <taxon>Cytophagales</taxon>
        <taxon>Reichenbachiellaceae</taxon>
        <taxon>Reichenbachiella</taxon>
    </lineage>
</organism>
<evidence type="ECO:0000256" key="11">
    <source>
        <dbReference type="ARBA" id="ARBA00022801"/>
    </source>
</evidence>
<evidence type="ECO:0000256" key="6">
    <source>
        <dbReference type="ARBA" id="ARBA00022525"/>
    </source>
</evidence>
<keyword evidence="18" id="KW-0458">Lysosome</keyword>
<evidence type="ECO:0000256" key="1">
    <source>
        <dbReference type="ARBA" id="ARBA00004240"/>
    </source>
</evidence>
<evidence type="ECO:0000256" key="3">
    <source>
        <dbReference type="ARBA" id="ARBA00004555"/>
    </source>
</evidence>
<dbReference type="PANTHER" id="PTHR12053:SF3">
    <property type="entry name" value="CARBOXYPEPTIDASE Q"/>
    <property type="match status" value="1"/>
</dbReference>
<keyword evidence="6" id="KW-0964">Secreted</keyword>
<keyword evidence="9" id="KW-0479">Metal-binding</keyword>
<accession>A0ABY6D5H6</accession>
<evidence type="ECO:0000256" key="18">
    <source>
        <dbReference type="ARBA" id="ARBA00023228"/>
    </source>
</evidence>
<feature type="signal peptide" evidence="21">
    <location>
        <begin position="1"/>
        <end position="22"/>
    </location>
</feature>
<sequence length="457" mass="49665">MKKCLLAAVLLLIALVSTQAQDHEKNLRTIFDEALTNGQSYPMLEYLSLNIGHRLSGSPSAAAAVEYTRQQMEALGFDKVYLQEVMVPHWVRGQKEIGRIVNAKTFGSQDMNVIALGNSVGTGPSGLLAEVIELQSLEELEKLGKKNIEGKIVFFNRPMDAKHINTGHAYGGAGDQRVVGPSAAAKYGAVGVVVRSLTLALDDVPHTGTLIYEDGVTQIPAVAISTIGANYLSKTLKTNKGLQFYMETHCEMLPDVLSYNVIGELTGTTLPNEYIVVAGHLDSWDVGDGSHDDGAGCVQAIEAVRIFKATGIRPKRTIRAVMYMNEENGLRGGLEYARVAKEKGEKHLAALESDAGGFTPRGFGIKSTDAVLTKMQSWVPLLAPYELRKMVKGYGGADINPLEDQGTVLIGLMPDSQRYFDYHHTAEDTFDKVNKRELELGAASMAALIYLIDQEGF</sequence>
<dbReference type="RefSeq" id="WP_263052103.1">
    <property type="nucleotide sequence ID" value="NZ_CP106735.1"/>
</dbReference>
<dbReference type="PANTHER" id="PTHR12053">
    <property type="entry name" value="PROTEASE FAMILY M28 PLASMA GLUTAMATE CARBOXYPEPTIDASE-RELATED"/>
    <property type="match status" value="1"/>
</dbReference>
<evidence type="ECO:0000313" key="23">
    <source>
        <dbReference type="EMBL" id="UXX80373.1"/>
    </source>
</evidence>
<evidence type="ECO:0000256" key="4">
    <source>
        <dbReference type="ARBA" id="ARBA00004613"/>
    </source>
</evidence>
<evidence type="ECO:0000256" key="2">
    <source>
        <dbReference type="ARBA" id="ARBA00004371"/>
    </source>
</evidence>
<feature type="domain" description="Peptidase M28" evidence="22">
    <location>
        <begin position="260"/>
        <end position="443"/>
    </location>
</feature>
<dbReference type="InterPro" id="IPR039866">
    <property type="entry name" value="CPQ"/>
</dbReference>
<keyword evidence="11" id="KW-0378">Hydrolase</keyword>
<dbReference type="InterPro" id="IPR007484">
    <property type="entry name" value="Peptidase_M28"/>
</dbReference>
<evidence type="ECO:0000256" key="15">
    <source>
        <dbReference type="ARBA" id="ARBA00023049"/>
    </source>
</evidence>
<protein>
    <recommendedName>
        <fullName evidence="5">Carboxypeptidase Q</fullName>
    </recommendedName>
    <alternativeName>
        <fullName evidence="20">Plasma glutamate carboxypeptidase</fullName>
    </alternativeName>
</protein>
<evidence type="ECO:0000256" key="9">
    <source>
        <dbReference type="ARBA" id="ARBA00022723"/>
    </source>
</evidence>